<protein>
    <submittedName>
        <fullName evidence="1">GPI-anchored surface protein, putative</fullName>
    </submittedName>
</protein>
<evidence type="ECO:0000313" key="1">
    <source>
        <dbReference type="EMBL" id="CUG91946.1"/>
    </source>
</evidence>
<organism evidence="1 2">
    <name type="scientific">Bodo saltans</name>
    <name type="common">Flagellated protozoan</name>
    <dbReference type="NCBI Taxonomy" id="75058"/>
    <lineage>
        <taxon>Eukaryota</taxon>
        <taxon>Discoba</taxon>
        <taxon>Euglenozoa</taxon>
        <taxon>Kinetoplastea</taxon>
        <taxon>Metakinetoplastina</taxon>
        <taxon>Eubodonida</taxon>
        <taxon>Bodonidae</taxon>
        <taxon>Bodo</taxon>
    </lineage>
</organism>
<dbReference type="AlphaFoldDB" id="A0A0S4JND9"/>
<evidence type="ECO:0000313" key="2">
    <source>
        <dbReference type="Proteomes" id="UP000051952"/>
    </source>
</evidence>
<dbReference type="VEuPathDB" id="TriTrypDB:BSAL_34905"/>
<name>A0A0S4JND9_BODSA</name>
<reference evidence="2" key="1">
    <citation type="submission" date="2015-09" db="EMBL/GenBank/DDBJ databases">
        <authorList>
            <consortium name="Pathogen Informatics"/>
        </authorList>
    </citation>
    <scope>NUCLEOTIDE SEQUENCE [LARGE SCALE GENOMIC DNA]</scope>
    <source>
        <strain evidence="2">Lake Konstanz</strain>
    </source>
</reference>
<sequence length="357" mass="41136">MCSKNFHFQIKQETRNHIIQGHQMFDCPDWRMLQASLLGGCKALKIHSLVPLERGQWMFELLCGARCLDPAVVALCRVVGCPSLSSEIVNSVDKFRSNPRYENFVKKILFSHLREHGHGTDRSDHLRARLDSAFDWLVHESFGGEAQADKSFATVFNLSETDFQIVAPFRKHFASELFQAIVNFFLRYYFDGVSPATISKTKKTFISFLPLRENRSWWCLSRCVAPFDLRLTPRIHVPELAWNIIHRGTSEFIPLLLNLFGFDNDSDRMANEQEATSAFQMMQAEIFSFHQKVVPSQSVQSLLMERPQATNWPFGRLRNPKMKFQHSLIESLVKKCPQLVSDVGCIHVRDFVVVQPN</sequence>
<gene>
    <name evidence="1" type="ORF">BSAL_34905</name>
</gene>
<accession>A0A0S4JND9</accession>
<dbReference type="EMBL" id="CYKH01001984">
    <property type="protein sequence ID" value="CUG91946.1"/>
    <property type="molecule type" value="Genomic_DNA"/>
</dbReference>
<keyword evidence="2" id="KW-1185">Reference proteome</keyword>
<dbReference type="Proteomes" id="UP000051952">
    <property type="component" value="Unassembled WGS sequence"/>
</dbReference>
<proteinExistence type="predicted"/>